<reference evidence="7" key="1">
    <citation type="submission" date="2021-02" db="EMBL/GenBank/DDBJ databases">
        <authorList>
            <person name="Dougan E. K."/>
            <person name="Rhodes N."/>
            <person name="Thang M."/>
            <person name="Chan C."/>
        </authorList>
    </citation>
    <scope>NUCLEOTIDE SEQUENCE</scope>
</reference>
<evidence type="ECO:0000259" key="6">
    <source>
        <dbReference type="Pfam" id="PF00155"/>
    </source>
</evidence>
<keyword evidence="8" id="KW-1185">Reference proteome</keyword>
<dbReference type="EMBL" id="CAJNDS010002085">
    <property type="protein sequence ID" value="CAE7316456.1"/>
    <property type="molecule type" value="Genomic_DNA"/>
</dbReference>
<dbReference type="InterPro" id="IPR036249">
    <property type="entry name" value="Thioredoxin-like_sf"/>
</dbReference>
<dbReference type="InterPro" id="IPR004839">
    <property type="entry name" value="Aminotransferase_I/II_large"/>
</dbReference>
<gene>
    <name evidence="7" type="primary">Tat</name>
    <name evidence="7" type="ORF">SNAT2548_LOCUS16599</name>
</gene>
<evidence type="ECO:0000256" key="1">
    <source>
        <dbReference type="ARBA" id="ARBA00001933"/>
    </source>
</evidence>
<dbReference type="PANTHER" id="PTHR45744:SF2">
    <property type="entry name" value="TYROSINE AMINOTRANSFERASE"/>
    <property type="match status" value="1"/>
</dbReference>
<evidence type="ECO:0000313" key="8">
    <source>
        <dbReference type="Proteomes" id="UP000604046"/>
    </source>
</evidence>
<dbReference type="OrthoDB" id="7042322at2759"/>
<comment type="caution">
    <text evidence="7">The sequence shown here is derived from an EMBL/GenBank/DDBJ whole genome shotgun (WGS) entry which is preliminary data.</text>
</comment>
<evidence type="ECO:0000256" key="2">
    <source>
        <dbReference type="ARBA" id="ARBA00007441"/>
    </source>
</evidence>
<keyword evidence="4" id="KW-0808">Transferase</keyword>
<dbReference type="GO" id="GO:0004838">
    <property type="term" value="F:L-tyrosine-2-oxoglutarate transaminase activity"/>
    <property type="evidence" value="ECO:0007669"/>
    <property type="project" value="TreeGrafter"/>
</dbReference>
<name>A0A812NE77_9DINO</name>
<dbReference type="GO" id="GO:0006572">
    <property type="term" value="P:L-tyrosine catabolic process"/>
    <property type="evidence" value="ECO:0007669"/>
    <property type="project" value="TreeGrafter"/>
</dbReference>
<organism evidence="7 8">
    <name type="scientific">Symbiodinium natans</name>
    <dbReference type="NCBI Taxonomy" id="878477"/>
    <lineage>
        <taxon>Eukaryota</taxon>
        <taxon>Sar</taxon>
        <taxon>Alveolata</taxon>
        <taxon>Dinophyceae</taxon>
        <taxon>Suessiales</taxon>
        <taxon>Symbiodiniaceae</taxon>
        <taxon>Symbiodinium</taxon>
    </lineage>
</organism>
<keyword evidence="3" id="KW-0032">Aminotransferase</keyword>
<proteinExistence type="inferred from homology"/>
<dbReference type="SUPFAM" id="SSF53383">
    <property type="entry name" value="PLP-dependent transferases"/>
    <property type="match status" value="1"/>
</dbReference>
<dbReference type="InterPro" id="IPR015422">
    <property type="entry name" value="PyrdxlP-dep_Trfase_small"/>
</dbReference>
<dbReference type="InterPro" id="IPR015424">
    <property type="entry name" value="PyrdxlP-dep_Trfase"/>
</dbReference>
<sequence>MAAPAGLSRLAALHGHVAAGLSPQISSETAPELDVFVDVSSIDCYLALDNLIASLGCFRLNWRCSKAKARMSVPIGSPARMSALSKKQAYQLRVHQTYAQLRGLPLDLPEGEFSAPGFAVALAYMSRCEAAAATHAFLRSCFALVFDGSKHQQELDVPAMGRLIAESGGSEARFLEWQASEAERTFYPPQLLDTYPATQSVWTTPFVVDRETNEALLGGPIPAIVIFPELPNLCPPGAIVQNNLITLVYIDEFTLPLLALHLRKSAREVATRPEGRGWDVPEVPEALSRPVARALFPTPRKSPYAYLAIEPTYALEEDFHVELAWKPFVLDIAGVYGSAEVGARNNKVRQGSDKRSPAPRLPAERYANVRRFAGERTPALTVFGTRKIWDTRLASLAFLFAAEAENAKQPPNSINSRIRFWRRELDPEDPKVPRAESFPDFAQGVGRARLEVLQQEAANRSVFGVPTYILDEQLFFGREHLPLLRRRLFEGGFAKRDDESVLRSPYLWTRNELFVRIEGEAEPFPKEGQCFISLLEESWMFEALKTKTPWRIRVGEHAKNIRNPIREIMDSVSGKENPTKKLVSLAQGDPTSYPHLCPSSAMIDALQVAVGSGRFNGYQPSQGSLVCREAVARHFTAPGRPTLQAQDVFMTLGCSEALSHCIAALAAPGSNMLLPRPGFPLYSVLCEYHGVEVRYYDLLPDCGWQCDIGGIAKLVDENTCALLLNNPSNPCGAVFTREHLVAVLSTAEELGLPVIADEVYADMSFSRPFVSCAAATASIPILSVCALSKRWLAPGWRVGWIAVHDADGALAAAGVPDTLLKLCQVSLGPAAPIQGALPEIFAAAPSGCDWHNGVLTALEASAQCCMRRCSSIPGLEVASEAQGAMYLMVRLKPNALDLGTDDVLLASKLLEEESVAVLPGQCFAAPGYFRVVFAAPDTVLEEAWDRIETFCRRHSRKAT</sequence>
<dbReference type="SUPFAM" id="SSF52833">
    <property type="entry name" value="Thioredoxin-like"/>
    <property type="match status" value="1"/>
</dbReference>
<accession>A0A812NE77</accession>
<dbReference type="AlphaFoldDB" id="A0A812NE77"/>
<dbReference type="Pfam" id="PF00155">
    <property type="entry name" value="Aminotran_1_2"/>
    <property type="match status" value="1"/>
</dbReference>
<evidence type="ECO:0000313" key="7">
    <source>
        <dbReference type="EMBL" id="CAE7316456.1"/>
    </source>
</evidence>
<dbReference type="PANTHER" id="PTHR45744">
    <property type="entry name" value="TYROSINE AMINOTRANSFERASE"/>
    <property type="match status" value="1"/>
</dbReference>
<dbReference type="InterPro" id="IPR015421">
    <property type="entry name" value="PyrdxlP-dep_Trfase_major"/>
</dbReference>
<evidence type="ECO:0000256" key="3">
    <source>
        <dbReference type="ARBA" id="ARBA00022576"/>
    </source>
</evidence>
<evidence type="ECO:0000256" key="5">
    <source>
        <dbReference type="ARBA" id="ARBA00022898"/>
    </source>
</evidence>
<comment type="similarity">
    <text evidence="2">Belongs to the class-I pyridoxal-phosphate-dependent aminotransferase family.</text>
</comment>
<dbReference type="Gene3D" id="3.90.1150.10">
    <property type="entry name" value="Aspartate Aminotransferase, domain 1"/>
    <property type="match status" value="1"/>
</dbReference>
<dbReference type="Gene3D" id="3.40.640.10">
    <property type="entry name" value="Type I PLP-dependent aspartate aminotransferase-like (Major domain)"/>
    <property type="match status" value="1"/>
</dbReference>
<dbReference type="CDD" id="cd00609">
    <property type="entry name" value="AAT_like"/>
    <property type="match status" value="1"/>
</dbReference>
<evidence type="ECO:0000256" key="4">
    <source>
        <dbReference type="ARBA" id="ARBA00022679"/>
    </source>
</evidence>
<dbReference type="GO" id="GO:0030170">
    <property type="term" value="F:pyridoxal phosphate binding"/>
    <property type="evidence" value="ECO:0007669"/>
    <property type="project" value="InterPro"/>
</dbReference>
<keyword evidence="5" id="KW-0663">Pyridoxal phosphate</keyword>
<dbReference type="InterPro" id="IPR005958">
    <property type="entry name" value="TyrNic_aminoTrfase"/>
</dbReference>
<dbReference type="Proteomes" id="UP000604046">
    <property type="component" value="Unassembled WGS sequence"/>
</dbReference>
<dbReference type="NCBIfam" id="TIGR01265">
    <property type="entry name" value="tyr_nico_aTase"/>
    <property type="match status" value="1"/>
</dbReference>
<dbReference type="Gene3D" id="3.40.30.10">
    <property type="entry name" value="Glutaredoxin"/>
    <property type="match status" value="2"/>
</dbReference>
<comment type="cofactor">
    <cofactor evidence="1">
        <name>pyridoxal 5'-phosphate</name>
        <dbReference type="ChEBI" id="CHEBI:597326"/>
    </cofactor>
</comment>
<protein>
    <submittedName>
        <fullName evidence="7">Tat protein</fullName>
    </submittedName>
</protein>
<feature type="domain" description="Aminotransferase class I/classII large" evidence="6">
    <location>
        <begin position="581"/>
        <end position="947"/>
    </location>
</feature>